<feature type="compositionally biased region" description="Basic and acidic residues" evidence="1">
    <location>
        <begin position="598"/>
        <end position="618"/>
    </location>
</feature>
<feature type="compositionally biased region" description="Polar residues" evidence="1">
    <location>
        <begin position="101"/>
        <end position="113"/>
    </location>
</feature>
<feature type="region of interest" description="Disordered" evidence="1">
    <location>
        <begin position="573"/>
        <end position="699"/>
    </location>
</feature>
<proteinExistence type="predicted"/>
<feature type="region of interest" description="Disordered" evidence="1">
    <location>
        <begin position="483"/>
        <end position="518"/>
    </location>
</feature>
<feature type="compositionally biased region" description="Basic and acidic residues" evidence="1">
    <location>
        <begin position="679"/>
        <end position="690"/>
    </location>
</feature>
<feature type="compositionally biased region" description="Basic and acidic residues" evidence="1">
    <location>
        <begin position="632"/>
        <end position="649"/>
    </location>
</feature>
<accession>A0A8X6HPS6</accession>
<dbReference type="AlphaFoldDB" id="A0A8X6HPS6"/>
<evidence type="ECO:0000313" key="2">
    <source>
        <dbReference type="EMBL" id="GFR27946.1"/>
    </source>
</evidence>
<feature type="compositionally biased region" description="Polar residues" evidence="1">
    <location>
        <begin position="484"/>
        <end position="505"/>
    </location>
</feature>
<gene>
    <name evidence="2" type="primary">AVEN_246524_1</name>
    <name evidence="2" type="ORF">TNCT_673021</name>
</gene>
<protein>
    <submittedName>
        <fullName evidence="2">Uncharacterized protein</fullName>
    </submittedName>
</protein>
<feature type="region of interest" description="Disordered" evidence="1">
    <location>
        <begin position="437"/>
        <end position="459"/>
    </location>
</feature>
<sequence>MNTNFIFQNDKRHLPVEVFFSSRKDPSESARNLPQSENKAIELKIQSDASNKGKIDLTIASLKEVQEKGEESINRYSPQYNAESDRTSDDSAEVSKDDVSSNKNFETARQDPSSFYNPSEFADIIPFDAMRQFYEHPQPLLIGRNQFSPLQNLRHLEENLAKEVIPRALGQGLIAARNVNNEAPFGVVMTHPLYSSGFSSGLDVSPQYHANPQSVSRVPYAPQLYYNTVPVADAPQQISIVQNVPVQQYTQRIPEISQQHHPYGSSSPEYNPSAYQVPHPPQTVRTQVGIMVRDPGYNTQLNLQNPLPEKSAINHAEDRPVYNHHHRLQNHPATDIRSHYSPLRSNHESADQSHQKLLDNREVSHLNARPLQNRPQQLRNEELDRHLYYTPVRGRDNLQLNHPAYASSEIRRPVDDSHLHRARIIPQRDYREENPIYSGRGSQMHDVPQSRIPTSRPGVKQVPQYTLVPQHALPKYLQNPVYRESQQSSEGNVNQYTAPKHQQTPVYHERQQSPERNLPQDYRSLVRDVDDQQVHHSSSGSHEIPRPNHRQYHSAARDENIPRTYQSLPIGAGAREAPDSLSNSRHHLPHVSQTSYHPEADRLRDLKENDLSPVERHKPTGKVYSVPQYSIHSRESQQQEEIAVPKEEDSQPAMSKRKRKYKHSEVDPHKKEYKKRKSLKVDNEEMEAHSSHQYIIKIG</sequence>
<feature type="compositionally biased region" description="Basic and acidic residues" evidence="1">
    <location>
        <begin position="345"/>
        <end position="355"/>
    </location>
</feature>
<dbReference type="EMBL" id="BMAO01028880">
    <property type="protein sequence ID" value="GFR27946.1"/>
    <property type="molecule type" value="Genomic_DNA"/>
</dbReference>
<dbReference type="Proteomes" id="UP000887116">
    <property type="component" value="Unassembled WGS sequence"/>
</dbReference>
<feature type="region of interest" description="Disordered" evidence="1">
    <location>
        <begin position="67"/>
        <end position="113"/>
    </location>
</feature>
<comment type="caution">
    <text evidence="2">The sequence shown here is derived from an EMBL/GenBank/DDBJ whole genome shotgun (WGS) entry which is preliminary data.</text>
</comment>
<evidence type="ECO:0000313" key="3">
    <source>
        <dbReference type="Proteomes" id="UP000887116"/>
    </source>
</evidence>
<feature type="region of interest" description="Disordered" evidence="1">
    <location>
        <begin position="331"/>
        <end position="355"/>
    </location>
</feature>
<evidence type="ECO:0000256" key="1">
    <source>
        <dbReference type="SAM" id="MobiDB-lite"/>
    </source>
</evidence>
<name>A0A8X6HPS6_TRICU</name>
<feature type="compositionally biased region" description="Basic and acidic residues" evidence="1">
    <location>
        <begin position="83"/>
        <end position="100"/>
    </location>
</feature>
<organism evidence="2 3">
    <name type="scientific">Trichonephila clavata</name>
    <name type="common">Joro spider</name>
    <name type="synonym">Nephila clavata</name>
    <dbReference type="NCBI Taxonomy" id="2740835"/>
    <lineage>
        <taxon>Eukaryota</taxon>
        <taxon>Metazoa</taxon>
        <taxon>Ecdysozoa</taxon>
        <taxon>Arthropoda</taxon>
        <taxon>Chelicerata</taxon>
        <taxon>Arachnida</taxon>
        <taxon>Araneae</taxon>
        <taxon>Araneomorphae</taxon>
        <taxon>Entelegynae</taxon>
        <taxon>Araneoidea</taxon>
        <taxon>Nephilidae</taxon>
        <taxon>Trichonephila</taxon>
    </lineage>
</organism>
<keyword evidence="3" id="KW-1185">Reference proteome</keyword>
<dbReference type="OrthoDB" id="6422968at2759"/>
<feature type="region of interest" description="Disordered" evidence="1">
    <location>
        <begin position="530"/>
        <end position="560"/>
    </location>
</feature>
<reference evidence="2" key="1">
    <citation type="submission" date="2020-07" db="EMBL/GenBank/DDBJ databases">
        <title>Multicomponent nature underlies the extraordinary mechanical properties of spider dragline silk.</title>
        <authorList>
            <person name="Kono N."/>
            <person name="Nakamura H."/>
            <person name="Mori M."/>
            <person name="Yoshida Y."/>
            <person name="Ohtoshi R."/>
            <person name="Malay A.D."/>
            <person name="Moran D.A.P."/>
            <person name="Tomita M."/>
            <person name="Numata K."/>
            <person name="Arakawa K."/>
        </authorList>
    </citation>
    <scope>NUCLEOTIDE SEQUENCE</scope>
</reference>